<organism evidence="1 2">
    <name type="scientific">Thauera terpenica 58Eu</name>
    <dbReference type="NCBI Taxonomy" id="1348657"/>
    <lineage>
        <taxon>Bacteria</taxon>
        <taxon>Pseudomonadati</taxon>
        <taxon>Pseudomonadota</taxon>
        <taxon>Betaproteobacteria</taxon>
        <taxon>Rhodocyclales</taxon>
        <taxon>Zoogloeaceae</taxon>
        <taxon>Thauera</taxon>
    </lineage>
</organism>
<dbReference type="Proteomes" id="UP000015455">
    <property type="component" value="Unassembled WGS sequence"/>
</dbReference>
<dbReference type="PATRIC" id="fig|1348657.5.peg.3382"/>
<dbReference type="AlphaFoldDB" id="S9ZA95"/>
<dbReference type="EMBL" id="ATJV01000096">
    <property type="protein sequence ID" value="EPZ14135.1"/>
    <property type="molecule type" value="Genomic_DNA"/>
</dbReference>
<protein>
    <submittedName>
        <fullName evidence="1">Uncharacterized protein</fullName>
    </submittedName>
</protein>
<evidence type="ECO:0000313" key="2">
    <source>
        <dbReference type="Proteomes" id="UP000015455"/>
    </source>
</evidence>
<name>S9ZA95_9RHOO</name>
<gene>
    <name evidence="1" type="ORF">M622_19150</name>
</gene>
<comment type="caution">
    <text evidence="1">The sequence shown here is derived from an EMBL/GenBank/DDBJ whole genome shotgun (WGS) entry which is preliminary data.</text>
</comment>
<sequence length="89" mass="10276">MRQNLQKLLPLQGNQLIEFFGSRIEKISGHPAIVTEYRRTGPKGPVFVQINQIFTSSQEIRINLSYRESEVALWKPVVGKIQQSIVIRR</sequence>
<keyword evidence="2" id="KW-1185">Reference proteome</keyword>
<reference evidence="1 2" key="1">
    <citation type="submission" date="2013-06" db="EMBL/GenBank/DDBJ databases">
        <title>Draft genome sequence of Thauera terpenica.</title>
        <authorList>
            <person name="Liu B."/>
            <person name="Frostegard A.H."/>
            <person name="Shapleigh J.P."/>
        </authorList>
    </citation>
    <scope>NUCLEOTIDE SEQUENCE [LARGE SCALE GENOMIC DNA]</scope>
    <source>
        <strain evidence="1 2">58Eu</strain>
    </source>
</reference>
<proteinExistence type="predicted"/>
<evidence type="ECO:0000313" key="1">
    <source>
        <dbReference type="EMBL" id="EPZ14135.1"/>
    </source>
</evidence>
<accession>S9ZA95</accession>